<sequence>MDIIKKLKSFGIVFGIIALVLGIILTFKPVQTGIVLNTAVGVGVLIMGAVKLIQELLGRKEFERSMLYMLLPALMVILGIYILINQEVTMFTVGMIIAMLAFILAADRFATARSRRKNNLAYKGAFIEGIIHLLCGIFMCYNAISVTIAITIATGIYLILVGIMIIVSSIYLKDL</sequence>
<evidence type="ECO:0000313" key="3">
    <source>
        <dbReference type="Proteomes" id="UP001516588"/>
    </source>
</evidence>
<proteinExistence type="predicted"/>
<reference evidence="2 3" key="1">
    <citation type="submission" date="2020-10" db="EMBL/GenBank/DDBJ databases">
        <title>ChiBAC.</title>
        <authorList>
            <person name="Zenner C."/>
            <person name="Hitch T.C.A."/>
            <person name="Clavel T."/>
        </authorList>
    </citation>
    <scope>NUCLEOTIDE SEQUENCE [LARGE SCALE GENOMIC DNA]</scope>
    <source>
        <strain evidence="2 3">DSM 108706</strain>
    </source>
</reference>
<dbReference type="RefSeq" id="WP_226384767.1">
    <property type="nucleotide sequence ID" value="NZ_JADCKA010000002.1"/>
</dbReference>
<keyword evidence="1" id="KW-0812">Transmembrane</keyword>
<dbReference type="Proteomes" id="UP001516588">
    <property type="component" value="Unassembled WGS sequence"/>
</dbReference>
<feature type="transmembrane region" description="Helical" evidence="1">
    <location>
        <begin position="33"/>
        <end position="53"/>
    </location>
</feature>
<feature type="transmembrane region" description="Helical" evidence="1">
    <location>
        <begin position="122"/>
        <end position="144"/>
    </location>
</feature>
<organism evidence="2 3">
    <name type="scientific">Gallibacter intestinalis</name>
    <dbReference type="NCBI Taxonomy" id="2779356"/>
    <lineage>
        <taxon>Bacteria</taxon>
        <taxon>Bacillati</taxon>
        <taxon>Bacillota</taxon>
        <taxon>Clostridia</taxon>
        <taxon>Eubacteriales</taxon>
        <taxon>Eubacteriaceae</taxon>
        <taxon>Gallibacter</taxon>
    </lineage>
</organism>
<dbReference type="InterPro" id="IPR005325">
    <property type="entry name" value="DUF308_memb"/>
</dbReference>
<name>A0ABR9QW53_9FIRM</name>
<dbReference type="PANTHER" id="PTHR34989">
    <property type="entry name" value="PROTEIN HDED"/>
    <property type="match status" value="1"/>
</dbReference>
<dbReference type="InterPro" id="IPR052712">
    <property type="entry name" value="Acid_resist_chaperone_HdeD"/>
</dbReference>
<evidence type="ECO:0000313" key="2">
    <source>
        <dbReference type="EMBL" id="MBE5035101.1"/>
    </source>
</evidence>
<keyword evidence="1" id="KW-0472">Membrane</keyword>
<dbReference type="PANTHER" id="PTHR34989:SF1">
    <property type="entry name" value="PROTEIN HDED"/>
    <property type="match status" value="1"/>
</dbReference>
<protein>
    <submittedName>
        <fullName evidence="2">DUF308 domain-containing protein</fullName>
    </submittedName>
</protein>
<comment type="caution">
    <text evidence="2">The sequence shown here is derived from an EMBL/GenBank/DDBJ whole genome shotgun (WGS) entry which is preliminary data.</text>
</comment>
<evidence type="ECO:0000256" key="1">
    <source>
        <dbReference type="SAM" id="Phobius"/>
    </source>
</evidence>
<keyword evidence="1" id="KW-1133">Transmembrane helix</keyword>
<dbReference type="EMBL" id="JADCKA010000002">
    <property type="protein sequence ID" value="MBE5035101.1"/>
    <property type="molecule type" value="Genomic_DNA"/>
</dbReference>
<feature type="transmembrane region" description="Helical" evidence="1">
    <location>
        <begin position="7"/>
        <end position="27"/>
    </location>
</feature>
<accession>A0ABR9QW53</accession>
<feature type="transmembrane region" description="Helical" evidence="1">
    <location>
        <begin position="90"/>
        <end position="110"/>
    </location>
</feature>
<feature type="transmembrane region" description="Helical" evidence="1">
    <location>
        <begin position="65"/>
        <end position="84"/>
    </location>
</feature>
<keyword evidence="3" id="KW-1185">Reference proteome</keyword>
<feature type="transmembrane region" description="Helical" evidence="1">
    <location>
        <begin position="150"/>
        <end position="172"/>
    </location>
</feature>
<gene>
    <name evidence="2" type="ORF">INF20_02260</name>
</gene>
<dbReference type="Pfam" id="PF03729">
    <property type="entry name" value="DUF308"/>
    <property type="match status" value="2"/>
</dbReference>